<dbReference type="InterPro" id="IPR007696">
    <property type="entry name" value="DNA_mismatch_repair_MutS_core"/>
</dbReference>
<comment type="similarity">
    <text evidence="1">Belongs to the DNA mismatch repair MutS family.</text>
</comment>
<dbReference type="PANTHER" id="PTHR11361">
    <property type="entry name" value="DNA MISMATCH REPAIR PROTEIN MUTS FAMILY MEMBER"/>
    <property type="match status" value="1"/>
</dbReference>
<feature type="domain" description="DNA mismatch repair protein MutS core" evidence="5">
    <location>
        <begin position="215"/>
        <end position="533"/>
    </location>
</feature>
<dbReference type="Gene3D" id="3.40.50.300">
    <property type="entry name" value="P-loop containing nucleotide triphosphate hydrolases"/>
    <property type="match status" value="1"/>
</dbReference>
<evidence type="ECO:0000256" key="2">
    <source>
        <dbReference type="ARBA" id="ARBA00022741"/>
    </source>
</evidence>
<feature type="domain" description="DNA mismatch repair proteins mutS family" evidence="6">
    <location>
        <begin position="550"/>
        <end position="742"/>
    </location>
</feature>
<dbReference type="InterPro" id="IPR027417">
    <property type="entry name" value="P-loop_NTPase"/>
</dbReference>
<dbReference type="InterPro" id="IPR000432">
    <property type="entry name" value="DNA_mismatch_repair_MutS_C"/>
</dbReference>
<keyword evidence="3" id="KW-0067">ATP-binding</keyword>
<proteinExistence type="inferred from homology"/>
<dbReference type="InterPro" id="IPR017261">
    <property type="entry name" value="DNA_mismatch_repair_MutS/MSH"/>
</dbReference>
<dbReference type="PIRSF" id="PIRSF037677">
    <property type="entry name" value="DNA_mis_repair_Msh6"/>
    <property type="match status" value="1"/>
</dbReference>
<dbReference type="EMBL" id="JAPMOS010000017">
    <property type="protein sequence ID" value="KAJ4459778.1"/>
    <property type="molecule type" value="Genomic_DNA"/>
</dbReference>
<dbReference type="SMART" id="SM00534">
    <property type="entry name" value="MUTSac"/>
    <property type="match status" value="1"/>
</dbReference>
<evidence type="ECO:0000256" key="4">
    <source>
        <dbReference type="ARBA" id="ARBA00023125"/>
    </source>
</evidence>
<reference evidence="7" key="1">
    <citation type="journal article" date="2022" name="bioRxiv">
        <title>Genomics of Preaxostyla Flagellates Illuminates Evolutionary Transitions and the Path Towards Mitochondrial Loss.</title>
        <authorList>
            <person name="Novak L.V.F."/>
            <person name="Treitli S.C."/>
            <person name="Pyrih J."/>
            <person name="Halakuc P."/>
            <person name="Pipaliya S.V."/>
            <person name="Vacek V."/>
            <person name="Brzon O."/>
            <person name="Soukal P."/>
            <person name="Eme L."/>
            <person name="Dacks J.B."/>
            <person name="Karnkowska A."/>
            <person name="Elias M."/>
            <person name="Hampl V."/>
        </authorList>
    </citation>
    <scope>NUCLEOTIDE SEQUENCE</scope>
    <source>
        <strain evidence="7">RCP-MX</strain>
    </source>
</reference>
<name>A0ABQ8UKP1_9EUKA</name>
<keyword evidence="2" id="KW-0547">Nucleotide-binding</keyword>
<keyword evidence="8" id="KW-1185">Reference proteome</keyword>
<comment type="caution">
    <text evidence="7">The sequence shown here is derived from an EMBL/GenBank/DDBJ whole genome shotgun (WGS) entry which is preliminary data.</text>
</comment>
<evidence type="ECO:0000259" key="6">
    <source>
        <dbReference type="SMART" id="SM00534"/>
    </source>
</evidence>
<evidence type="ECO:0000256" key="1">
    <source>
        <dbReference type="ARBA" id="ARBA00006271"/>
    </source>
</evidence>
<evidence type="ECO:0000256" key="3">
    <source>
        <dbReference type="ARBA" id="ARBA00022840"/>
    </source>
</evidence>
<sequence>MEEEKGQEKEGNDDEESEGRKCVMVTIFQKGRLGVAAYVSETSEIVVAEGAEGEDWSLTQLVKLELCPTLILTSAKMAETFVSALKTRLSDAPFDVIIKPNTEFHEETGIRRLSLLQIGSIEKPAHDPTVRPHWLSSLIELNNHQMIRACSALLCYLQQNQLELGLETSNSSLRVSNLRHLPLNSVLLLDQMTINALQIFSVDTHPSRQGIGKHKEGLSLFGLLDRTRSAPGRKLLRLWFLRPLYDKPLLHDRIETIRFLMLPENASLSKELGSCLSNMRDLPRLLNQLETGRASVRDWAALHQSTIHFRRLLDVFHSVKLPELGVFSRIRAVSEEELSYCVTLVHDVVDFDNSKSRGRMCVRETVSAKLDQMKHLLDGLADYLTHVAEEEIEKTPANVVNSMSVLYFPQIGYLVSVPRGISETPLQIPGYDYQFVTTDAFYYKTPRTRELDSTLGDLQGNIADVELGIIRELATKLLLCRSTLLSCYHTAAELDCLISLALAGVELKFSCPIITEANCLRIVNGRHPLQELCVPTFVPNDTTISADSGGLLSIVTGPNFSGKSVYLKQVGVIVFLAHIGCPVPADLAEVGLTDRIFSRIHSQETVSLAQSTFFIDTCQVALMIRHSTPRSLLLLDEWGKGTLAQDGVAILAATLNHLIGRGRACPKVIATTHFSDLFEKNLLVSSPLVSFFTMDVITAAKDDLVFLYKLIPGRSSSSYGLICAQRAGIPEKVIQRAAHLIERFRDGQPIEPFTLCGHVTQSCQKLVAAFLRFDSQSEPVASFLETIRQIVSRHQQEE</sequence>
<dbReference type="PANTHER" id="PTHR11361:SF20">
    <property type="entry name" value="MUTS PROTEIN HOMOLOG 5"/>
    <property type="match status" value="1"/>
</dbReference>
<dbReference type="CDD" id="cd03281">
    <property type="entry name" value="ABC_MSH5_euk"/>
    <property type="match status" value="1"/>
</dbReference>
<dbReference type="Pfam" id="PF00488">
    <property type="entry name" value="MutS_V"/>
    <property type="match status" value="1"/>
</dbReference>
<dbReference type="SUPFAM" id="SSF48334">
    <property type="entry name" value="DNA repair protein MutS, domain III"/>
    <property type="match status" value="1"/>
</dbReference>
<dbReference type="Pfam" id="PF05192">
    <property type="entry name" value="MutS_III"/>
    <property type="match status" value="1"/>
</dbReference>
<dbReference type="Proteomes" id="UP001141327">
    <property type="component" value="Unassembled WGS sequence"/>
</dbReference>
<organism evidence="7 8">
    <name type="scientific">Paratrimastix pyriformis</name>
    <dbReference type="NCBI Taxonomy" id="342808"/>
    <lineage>
        <taxon>Eukaryota</taxon>
        <taxon>Metamonada</taxon>
        <taxon>Preaxostyla</taxon>
        <taxon>Paratrimastigidae</taxon>
        <taxon>Paratrimastix</taxon>
    </lineage>
</organism>
<accession>A0ABQ8UKP1</accession>
<dbReference type="InterPro" id="IPR036187">
    <property type="entry name" value="DNA_mismatch_repair_MutS_sf"/>
</dbReference>
<dbReference type="SUPFAM" id="SSF52540">
    <property type="entry name" value="P-loop containing nucleoside triphosphate hydrolases"/>
    <property type="match status" value="1"/>
</dbReference>
<evidence type="ECO:0000259" key="5">
    <source>
        <dbReference type="SMART" id="SM00533"/>
    </source>
</evidence>
<keyword evidence="4" id="KW-0238">DNA-binding</keyword>
<dbReference type="InterPro" id="IPR045076">
    <property type="entry name" value="MutS"/>
</dbReference>
<dbReference type="Gene3D" id="1.10.1420.10">
    <property type="match status" value="2"/>
</dbReference>
<dbReference type="SMART" id="SM00533">
    <property type="entry name" value="MUTSd"/>
    <property type="match status" value="1"/>
</dbReference>
<evidence type="ECO:0000313" key="8">
    <source>
        <dbReference type="Proteomes" id="UP001141327"/>
    </source>
</evidence>
<protein>
    <submittedName>
        <fullName evidence="7">MutS protein 5</fullName>
    </submittedName>
</protein>
<gene>
    <name evidence="7" type="ORF">PAPYR_4174</name>
</gene>
<evidence type="ECO:0000313" key="7">
    <source>
        <dbReference type="EMBL" id="KAJ4459778.1"/>
    </source>
</evidence>